<organism evidence="8">
    <name type="scientific">Rhizophora mucronata</name>
    <name type="common">Asiatic mangrove</name>
    <dbReference type="NCBI Taxonomy" id="61149"/>
    <lineage>
        <taxon>Eukaryota</taxon>
        <taxon>Viridiplantae</taxon>
        <taxon>Streptophyta</taxon>
        <taxon>Embryophyta</taxon>
        <taxon>Tracheophyta</taxon>
        <taxon>Spermatophyta</taxon>
        <taxon>Magnoliopsida</taxon>
        <taxon>eudicotyledons</taxon>
        <taxon>Gunneridae</taxon>
        <taxon>Pentapetalae</taxon>
        <taxon>rosids</taxon>
        <taxon>fabids</taxon>
        <taxon>Malpighiales</taxon>
        <taxon>Rhizophoraceae</taxon>
        <taxon>Rhizophora</taxon>
    </lineage>
</organism>
<evidence type="ECO:0000313" key="8">
    <source>
        <dbReference type="EMBL" id="MBX32481.1"/>
    </source>
</evidence>
<reference evidence="8" key="1">
    <citation type="submission" date="2018-02" db="EMBL/GenBank/DDBJ databases">
        <title>Rhizophora mucronata_Transcriptome.</title>
        <authorList>
            <person name="Meera S.P."/>
            <person name="Sreeshan A."/>
            <person name="Augustine A."/>
        </authorList>
    </citation>
    <scope>NUCLEOTIDE SEQUENCE</scope>
    <source>
        <tissue evidence="8">Leaf</tissue>
    </source>
</reference>
<dbReference type="AlphaFoldDB" id="A0A2P2MQI3"/>
<name>A0A2P2MQI3_RHIMU</name>
<keyword evidence="3 6" id="KW-0812">Transmembrane</keyword>
<feature type="transmembrane region" description="Helical" evidence="6">
    <location>
        <begin position="205"/>
        <end position="223"/>
    </location>
</feature>
<comment type="subcellular location">
    <subcellularLocation>
        <location evidence="1">Membrane</location>
        <topology evidence="1">Multi-pass membrane protein</topology>
    </subcellularLocation>
</comment>
<protein>
    <submittedName>
        <fullName evidence="8">Uncharacterized protein MANES_18G034900</fullName>
    </submittedName>
</protein>
<keyword evidence="4 6" id="KW-1133">Transmembrane helix</keyword>
<dbReference type="EMBL" id="GGEC01051997">
    <property type="protein sequence ID" value="MBX32481.1"/>
    <property type="molecule type" value="Transcribed_RNA"/>
</dbReference>
<dbReference type="PANTHER" id="PTHR11119">
    <property type="entry name" value="XANTHINE-URACIL / VITAMIN C PERMEASE FAMILY MEMBER"/>
    <property type="match status" value="1"/>
</dbReference>
<dbReference type="GO" id="GO:0016020">
    <property type="term" value="C:membrane"/>
    <property type="evidence" value="ECO:0007669"/>
    <property type="project" value="UniProtKB-SubCell"/>
</dbReference>
<evidence type="ECO:0000256" key="3">
    <source>
        <dbReference type="ARBA" id="ARBA00022692"/>
    </source>
</evidence>
<evidence type="ECO:0000256" key="6">
    <source>
        <dbReference type="SAM" id="Phobius"/>
    </source>
</evidence>
<comment type="similarity">
    <text evidence="2">Belongs to the nucleobase:cation symporter-2 (NCS2) (TC 2.A.40) family.</text>
</comment>
<feature type="transmembrane region" description="Helical" evidence="6">
    <location>
        <begin position="243"/>
        <end position="262"/>
    </location>
</feature>
<feature type="transmembrane region" description="Helical" evidence="6">
    <location>
        <begin position="148"/>
        <end position="167"/>
    </location>
</feature>
<dbReference type="Pfam" id="PF00860">
    <property type="entry name" value="Xan_ur_permease"/>
    <property type="match status" value="1"/>
</dbReference>
<evidence type="ECO:0000256" key="2">
    <source>
        <dbReference type="ARBA" id="ARBA00008821"/>
    </source>
</evidence>
<accession>A0A2P2MQI3</accession>
<evidence type="ECO:0000256" key="7">
    <source>
        <dbReference type="SAM" id="SignalP"/>
    </source>
</evidence>
<feature type="signal peptide" evidence="7">
    <location>
        <begin position="1"/>
        <end position="22"/>
    </location>
</feature>
<keyword evidence="5 6" id="KW-0472">Membrane</keyword>
<evidence type="ECO:0000256" key="4">
    <source>
        <dbReference type="ARBA" id="ARBA00022989"/>
    </source>
</evidence>
<evidence type="ECO:0000256" key="1">
    <source>
        <dbReference type="ARBA" id="ARBA00004141"/>
    </source>
</evidence>
<sequence length="311" mass="33497">MFGLLICVGIVWAFAAVLTAAGAYNNVSELTKQSCRTDRSFLISSAPWVRIPYPFQWGAPIFRASHVFGMMGAALVSAAESTGTFIAAARLAGATYPPSHVFSRSIGLQGVGLLLDGIFGAAVGTTASVENVGLLGLTHIGSRRAVQISTAFMIFFSIFGKFGALFASIPLPIFAAIYCVLFGIVAAIGISFIQFANNNSLRNHYILGLSLFLGISIPQYFVSNTSTDGHGPVRTGGGWFDDVLNTIFSSPPSVAIIVATVLDNTLDARHAIVDRGIPWLKPFQHRNGDVRNEEFYSLPLKVHEWMLSRFQ</sequence>
<feature type="chain" id="PRO_5015157149" evidence="7">
    <location>
        <begin position="23"/>
        <end position="311"/>
    </location>
</feature>
<feature type="transmembrane region" description="Helical" evidence="6">
    <location>
        <begin position="173"/>
        <end position="193"/>
    </location>
</feature>
<proteinExistence type="inferred from homology"/>
<keyword evidence="7" id="KW-0732">Signal</keyword>
<dbReference type="GO" id="GO:0022857">
    <property type="term" value="F:transmembrane transporter activity"/>
    <property type="evidence" value="ECO:0007669"/>
    <property type="project" value="InterPro"/>
</dbReference>
<dbReference type="InterPro" id="IPR006043">
    <property type="entry name" value="NCS2"/>
</dbReference>
<evidence type="ECO:0000256" key="5">
    <source>
        <dbReference type="ARBA" id="ARBA00023136"/>
    </source>
</evidence>